<dbReference type="Gene3D" id="3.40.50.10300">
    <property type="entry name" value="CoaB-like"/>
    <property type="match status" value="1"/>
</dbReference>
<dbReference type="Pfam" id="PF04127">
    <property type="entry name" value="DFP"/>
    <property type="match status" value="1"/>
</dbReference>
<dbReference type="UniPathway" id="UPA00241">
    <property type="reaction ID" value="UER00353"/>
</dbReference>
<dbReference type="GO" id="GO:0015941">
    <property type="term" value="P:pantothenate catabolic process"/>
    <property type="evidence" value="ECO:0007669"/>
    <property type="project" value="InterPro"/>
</dbReference>
<comment type="pathway">
    <text evidence="3 4">Cofactor biosynthesis; coenzyme A biosynthesis; CoA from (R)-pantothenate: step 3/5.</text>
</comment>
<keyword evidence="3" id="KW-0479">Metal-binding</keyword>
<feature type="binding site" evidence="3">
    <location>
        <position position="284"/>
    </location>
    <ligand>
        <name>CTP</name>
        <dbReference type="ChEBI" id="CHEBI:37563"/>
    </ligand>
</feature>
<feature type="domain" description="Flavoprotein" evidence="5">
    <location>
        <begin position="13"/>
        <end position="182"/>
    </location>
</feature>
<reference evidence="7" key="1">
    <citation type="journal article" date="2020" name="mSystems">
        <title>Genome- and Community-Level Interaction Insights into Carbon Utilization and Element Cycling Functions of Hydrothermarchaeota in Hydrothermal Sediment.</title>
        <authorList>
            <person name="Zhou Z."/>
            <person name="Liu Y."/>
            <person name="Xu W."/>
            <person name="Pan J."/>
            <person name="Luo Z.H."/>
            <person name="Li M."/>
        </authorList>
    </citation>
    <scope>NUCLEOTIDE SEQUENCE [LARGE SCALE GENOMIC DNA]</scope>
    <source>
        <strain evidence="7">SpSt-747</strain>
    </source>
</reference>
<proteinExistence type="inferred from homology"/>
<comment type="caution">
    <text evidence="7">The sequence shown here is derived from an EMBL/GenBank/DDBJ whole genome shotgun (WGS) entry which is preliminary data.</text>
</comment>
<dbReference type="HAMAP" id="MF_02225">
    <property type="entry name" value="CoaBC"/>
    <property type="match status" value="1"/>
</dbReference>
<keyword evidence="3 4" id="KW-0285">Flavoprotein</keyword>
<comment type="cofactor">
    <cofactor evidence="3">
        <name>Mg(2+)</name>
        <dbReference type="ChEBI" id="CHEBI:18420"/>
    </cofactor>
</comment>
<feature type="region of interest" description="Phosphopantothenoylcysteine decarboxylase" evidence="3">
    <location>
        <begin position="1"/>
        <end position="195"/>
    </location>
</feature>
<dbReference type="EC" id="6.3.2.5" evidence="3"/>
<evidence type="ECO:0000256" key="2">
    <source>
        <dbReference type="ARBA" id="ARBA00023239"/>
    </source>
</evidence>
<keyword evidence="3 4" id="KW-0288">FMN</keyword>
<dbReference type="GO" id="GO:0004632">
    <property type="term" value="F:phosphopantothenate--cysteine ligase activity"/>
    <property type="evidence" value="ECO:0007669"/>
    <property type="project" value="UniProtKB-UniRule"/>
</dbReference>
<dbReference type="SUPFAM" id="SSF52507">
    <property type="entry name" value="Homo-oligomeric flavin-containing Cys decarboxylases, HFCD"/>
    <property type="match status" value="1"/>
</dbReference>
<keyword evidence="3" id="KW-0460">Magnesium</keyword>
<gene>
    <name evidence="3 7" type="primary">coaBC</name>
    <name evidence="7" type="ORF">ENV30_04115</name>
</gene>
<dbReference type="PANTHER" id="PTHR14359">
    <property type="entry name" value="HOMO-OLIGOMERIC FLAVIN CONTAINING CYS DECARBOXYLASE FAMILY"/>
    <property type="match status" value="1"/>
</dbReference>
<comment type="similarity">
    <text evidence="3 4">In the C-terminal section; belongs to the PPC synthetase family.</text>
</comment>
<dbReference type="EMBL" id="DTFV01000057">
    <property type="protein sequence ID" value="HGI30479.1"/>
    <property type="molecule type" value="Genomic_DNA"/>
</dbReference>
<keyword evidence="3" id="KW-0511">Multifunctional enzyme</keyword>
<comment type="cofactor">
    <cofactor evidence="3">
        <name>FMN</name>
        <dbReference type="ChEBI" id="CHEBI:58210"/>
    </cofactor>
    <text evidence="3">Binds 1 FMN per subunit.</text>
</comment>
<feature type="region of interest" description="Phosphopantothenate--cysteine ligase" evidence="3">
    <location>
        <begin position="196"/>
        <end position="403"/>
    </location>
</feature>
<evidence type="ECO:0000259" key="5">
    <source>
        <dbReference type="Pfam" id="PF02441"/>
    </source>
</evidence>
<feature type="binding site" evidence="3">
    <location>
        <position position="342"/>
    </location>
    <ligand>
        <name>CTP</name>
        <dbReference type="ChEBI" id="CHEBI:37563"/>
    </ligand>
</feature>
<dbReference type="SUPFAM" id="SSF102645">
    <property type="entry name" value="CoaB-like"/>
    <property type="match status" value="1"/>
</dbReference>
<dbReference type="InterPro" id="IPR035929">
    <property type="entry name" value="CoaB-like_sf"/>
</dbReference>
<comment type="catalytic activity">
    <reaction evidence="3 4">
        <text>N-[(R)-4-phosphopantothenoyl]-L-cysteine + H(+) = (R)-4'-phosphopantetheine + CO2</text>
        <dbReference type="Rhea" id="RHEA:16793"/>
        <dbReference type="ChEBI" id="CHEBI:15378"/>
        <dbReference type="ChEBI" id="CHEBI:16526"/>
        <dbReference type="ChEBI" id="CHEBI:59458"/>
        <dbReference type="ChEBI" id="CHEBI:61723"/>
        <dbReference type="EC" id="4.1.1.36"/>
    </reaction>
</comment>
<comment type="caution">
    <text evidence="3">Lacks conserved residue(s) required for the propagation of feature annotation.</text>
</comment>
<dbReference type="Gene3D" id="3.40.50.1950">
    <property type="entry name" value="Flavin prenyltransferase-like"/>
    <property type="match status" value="1"/>
</dbReference>
<evidence type="ECO:0000256" key="1">
    <source>
        <dbReference type="ARBA" id="ARBA00022793"/>
    </source>
</evidence>
<feature type="binding site" evidence="3">
    <location>
        <position position="294"/>
    </location>
    <ligand>
        <name>CTP</name>
        <dbReference type="ChEBI" id="CHEBI:37563"/>
    </ligand>
</feature>
<dbReference type="InterPro" id="IPR003382">
    <property type="entry name" value="Flavoprotein"/>
</dbReference>
<dbReference type="GO" id="GO:0010181">
    <property type="term" value="F:FMN binding"/>
    <property type="evidence" value="ECO:0007669"/>
    <property type="project" value="UniProtKB-UniRule"/>
</dbReference>
<feature type="binding site" evidence="3">
    <location>
        <position position="346"/>
    </location>
    <ligand>
        <name>CTP</name>
        <dbReference type="ChEBI" id="CHEBI:37563"/>
    </ligand>
</feature>
<feature type="binding site" evidence="3">
    <location>
        <begin position="310"/>
        <end position="313"/>
    </location>
    <ligand>
        <name>CTP</name>
        <dbReference type="ChEBI" id="CHEBI:37563"/>
    </ligand>
</feature>
<keyword evidence="1 3" id="KW-0210">Decarboxylase</keyword>
<keyword evidence="3 4" id="KW-0436">Ligase</keyword>
<dbReference type="GO" id="GO:0015937">
    <property type="term" value="P:coenzyme A biosynthetic process"/>
    <property type="evidence" value="ECO:0007669"/>
    <property type="project" value="UniProtKB-UniRule"/>
</dbReference>
<feature type="domain" description="DNA/pantothenate metabolism flavoprotein C-terminal" evidence="6">
    <location>
        <begin position="191"/>
        <end position="398"/>
    </location>
</feature>
<evidence type="ECO:0000256" key="3">
    <source>
        <dbReference type="HAMAP-Rule" id="MF_02225"/>
    </source>
</evidence>
<evidence type="ECO:0000256" key="4">
    <source>
        <dbReference type="RuleBase" id="RU364078"/>
    </source>
</evidence>
<dbReference type="AlphaFoldDB" id="A0A7V4DDY8"/>
<sequence length="403" mass="43386">MTVYHPSSFFQGKRILLGVTGGIAAYKVVSLARYLVEKGALVTVCMTQHALQIVGKAPFEAVTGRKVYVDSFEEGASLAHITLPRNHDLILVAPATANIIGKMAHGIADDLLSTLLLVEPGKVLLAPAMNVSMWRNPVVQENLRVLQERGVRVVPPASGKLACGEEGEGRLPEVEELVEEVFCALHVPRSLAGKRVLVTAGATREWIDPVRFLSNPSTGLMGCALASACRAWGAEVRLISGVLSVRPPSGIELTRVESALELREAVLASFDWCDVLVMSAAVSDFRPASFTPAKIKRGHEPLTLSLVPNPDILGEVGKRKGGKILVGFCAETDHVLEEARRKLAAKNLDVIVANLVGQASGFATSTNKVWIVDRKGNEVELPLLEKVDVAEKIVEHLVSHFLS</sequence>
<dbReference type="NCBIfam" id="TIGR00521">
    <property type="entry name" value="coaBC_dfp"/>
    <property type="match status" value="1"/>
</dbReference>
<feature type="binding site" evidence="3">
    <location>
        <position position="328"/>
    </location>
    <ligand>
        <name>CTP</name>
        <dbReference type="ChEBI" id="CHEBI:37563"/>
    </ligand>
</feature>
<comment type="function">
    <text evidence="3">Catalyzes two sequential steps in the biosynthesis of coenzyme A. In the first step cysteine is conjugated to 4'-phosphopantothenate to form 4-phosphopantothenoylcysteine. In the second step the latter compound is decarboxylated to form 4'-phosphopantotheine.</text>
</comment>
<evidence type="ECO:0000259" key="6">
    <source>
        <dbReference type="Pfam" id="PF04127"/>
    </source>
</evidence>
<protein>
    <recommendedName>
        <fullName evidence="3">Coenzyme A biosynthesis bifunctional protein CoaBC</fullName>
    </recommendedName>
    <alternativeName>
        <fullName evidence="3">DNA/pantothenate metabolism flavoprotein</fullName>
    </alternativeName>
    <alternativeName>
        <fullName evidence="3">Phosphopantothenoylcysteine synthetase/decarboxylase</fullName>
        <shortName evidence="3">PPCS-PPCDC</shortName>
    </alternativeName>
    <domain>
        <recommendedName>
            <fullName evidence="3">Phosphopantothenoylcysteine decarboxylase</fullName>
            <shortName evidence="3">PPC decarboxylase</shortName>
            <shortName evidence="3">PPC-DC</shortName>
            <ecNumber evidence="3">4.1.1.36</ecNumber>
        </recommendedName>
        <alternativeName>
            <fullName evidence="3">CoaC</fullName>
        </alternativeName>
    </domain>
    <domain>
        <recommendedName>
            <fullName evidence="3">Phosphopantothenate--cysteine ligase</fullName>
            <ecNumber evidence="3">6.3.2.5</ecNumber>
        </recommendedName>
        <alternativeName>
            <fullName evidence="3">CoaB</fullName>
        </alternativeName>
        <alternativeName>
            <fullName evidence="3">Phosphopantothenoylcysteine synthetase</fullName>
            <shortName evidence="3">PPC synthetase</shortName>
            <shortName evidence="3">PPC-S</shortName>
        </alternativeName>
    </domain>
</protein>
<organism evidence="7">
    <name type="scientific">Candidatus Caldatribacterium californiense</name>
    <dbReference type="NCBI Taxonomy" id="1454726"/>
    <lineage>
        <taxon>Bacteria</taxon>
        <taxon>Pseudomonadati</taxon>
        <taxon>Atribacterota</taxon>
        <taxon>Atribacteria</taxon>
        <taxon>Atribacterales</taxon>
        <taxon>Candidatus Caldatribacteriaceae</taxon>
        <taxon>Candidatus Caldatribacterium</taxon>
    </lineage>
</organism>
<dbReference type="Pfam" id="PF02441">
    <property type="entry name" value="Flavoprotein"/>
    <property type="match status" value="1"/>
</dbReference>
<keyword evidence="2 3" id="KW-0456">Lyase</keyword>
<name>A0A7V4DDY8_9BACT</name>
<dbReference type="InterPro" id="IPR036551">
    <property type="entry name" value="Flavin_trans-like"/>
</dbReference>
<dbReference type="InterPro" id="IPR005252">
    <property type="entry name" value="CoaBC"/>
</dbReference>
<dbReference type="PANTHER" id="PTHR14359:SF6">
    <property type="entry name" value="PHOSPHOPANTOTHENOYLCYSTEINE DECARBOXYLASE"/>
    <property type="match status" value="1"/>
</dbReference>
<feature type="active site" description="Proton donor" evidence="3">
    <location>
        <position position="163"/>
    </location>
</feature>
<comment type="function">
    <text evidence="4">Catalyzes two steps in the biosynthesis of coenzyme A. In the first step cysteine is conjugated to 4'-phosphopantothenate to form 4-phosphopantothenoylcysteine, in the latter compound is decarboxylated to form 4'-phosphopantotheine.</text>
</comment>
<comment type="catalytic activity">
    <reaction evidence="3 4">
        <text>(R)-4'-phosphopantothenate + L-cysteine + CTP = N-[(R)-4-phosphopantothenoyl]-L-cysteine + CMP + diphosphate + H(+)</text>
        <dbReference type="Rhea" id="RHEA:19397"/>
        <dbReference type="ChEBI" id="CHEBI:10986"/>
        <dbReference type="ChEBI" id="CHEBI:15378"/>
        <dbReference type="ChEBI" id="CHEBI:33019"/>
        <dbReference type="ChEBI" id="CHEBI:35235"/>
        <dbReference type="ChEBI" id="CHEBI:37563"/>
        <dbReference type="ChEBI" id="CHEBI:59458"/>
        <dbReference type="ChEBI" id="CHEBI:60377"/>
        <dbReference type="EC" id="6.3.2.5"/>
    </reaction>
</comment>
<dbReference type="GO" id="GO:0071513">
    <property type="term" value="C:phosphopantothenoylcysteine decarboxylase complex"/>
    <property type="evidence" value="ECO:0007669"/>
    <property type="project" value="TreeGrafter"/>
</dbReference>
<dbReference type="GO" id="GO:0004633">
    <property type="term" value="F:phosphopantothenoylcysteine decarboxylase activity"/>
    <property type="evidence" value="ECO:0007669"/>
    <property type="project" value="UniProtKB-UniRule"/>
</dbReference>
<accession>A0A7V4DDY8</accession>
<comment type="similarity">
    <text evidence="3 4">In the N-terminal section; belongs to the HFCD (homo-oligomeric flavin containing Cys decarboxylase) superfamily.</text>
</comment>
<dbReference type="EC" id="4.1.1.36" evidence="3"/>
<dbReference type="GO" id="GO:0046872">
    <property type="term" value="F:metal ion binding"/>
    <property type="evidence" value="ECO:0007669"/>
    <property type="project" value="UniProtKB-KW"/>
</dbReference>
<evidence type="ECO:0000313" key="7">
    <source>
        <dbReference type="EMBL" id="HGI30479.1"/>
    </source>
</evidence>
<dbReference type="InterPro" id="IPR007085">
    <property type="entry name" value="DNA/pantothenate-metab_flavo_C"/>
</dbReference>
<comment type="pathway">
    <text evidence="3 4">Cofactor biosynthesis; coenzyme A biosynthesis; CoA from (R)-pantothenate: step 2/5.</text>
</comment>